<feature type="domain" description="RRM" evidence="3">
    <location>
        <begin position="72"/>
        <end position="138"/>
    </location>
</feature>
<dbReference type="PANTHER" id="PTHR32343">
    <property type="entry name" value="SERINE/ARGININE-RICH SPLICING FACTOR"/>
    <property type="match status" value="1"/>
</dbReference>
<evidence type="ECO:0000313" key="5">
    <source>
        <dbReference type="Proteomes" id="UP000826656"/>
    </source>
</evidence>
<feature type="transmembrane region" description="Helical" evidence="2">
    <location>
        <begin position="37"/>
        <end position="58"/>
    </location>
</feature>
<evidence type="ECO:0000313" key="4">
    <source>
        <dbReference type="EMBL" id="KAH0753959.1"/>
    </source>
</evidence>
<proteinExistence type="predicted"/>
<keyword evidence="5" id="KW-1185">Reference proteome</keyword>
<evidence type="ECO:0000256" key="2">
    <source>
        <dbReference type="SAM" id="Phobius"/>
    </source>
</evidence>
<dbReference type="SUPFAM" id="SSF54928">
    <property type="entry name" value="RNA-binding domain, RBD"/>
    <property type="match status" value="1"/>
</dbReference>
<dbReference type="Gene3D" id="3.30.70.330">
    <property type="match status" value="1"/>
</dbReference>
<evidence type="ECO:0000259" key="3">
    <source>
        <dbReference type="PROSITE" id="PS50102"/>
    </source>
</evidence>
<keyword evidence="2" id="KW-1133">Transmembrane helix</keyword>
<dbReference type="PROSITE" id="PS50102">
    <property type="entry name" value="RRM"/>
    <property type="match status" value="1"/>
</dbReference>
<sequence length="310" mass="33275">MSKVNPCDPVLPRVLCVVRILVHRVAFDKVRMRKVSLCGLVLPQVLCVVGILVHWVAFDYRVKSADMNPGGYTAEVTGLSPAATEKDVQEFFGFCGAIEHVEIVRAGEHASTAYVTFKNPHALETAVLLSGAAILDQRVCITSWGHYQDEFDYWNHSSWKPQEDCHSSDSQGHYFVSSAGEAVTLTQDVVKTMLSQGYVLGKGALGKAKAFDESHGLSATAVSKVADLSERIGLTDKFCAGVEVARSVDQRYHISDTTRSAVSATGRTAISAATAVVNSSYFSKGALWMSGALSKAAQAAADLGSRGINK</sequence>
<keyword evidence="2" id="KW-0472">Membrane</keyword>
<evidence type="ECO:0000256" key="1">
    <source>
        <dbReference type="PROSITE-ProRule" id="PRU00176"/>
    </source>
</evidence>
<keyword evidence="1" id="KW-0694">RNA-binding</keyword>
<dbReference type="InterPro" id="IPR000504">
    <property type="entry name" value="RRM_dom"/>
</dbReference>
<reference evidence="4 5" key="1">
    <citation type="journal article" date="2021" name="bioRxiv">
        <title>Chromosome-scale and haplotype-resolved genome assembly of a tetraploid potato cultivar.</title>
        <authorList>
            <person name="Sun H."/>
            <person name="Jiao W.-B."/>
            <person name="Krause K."/>
            <person name="Campoy J.A."/>
            <person name="Goel M."/>
            <person name="Folz-Donahue K."/>
            <person name="Kukat C."/>
            <person name="Huettel B."/>
            <person name="Schneeberger K."/>
        </authorList>
    </citation>
    <scope>NUCLEOTIDE SEQUENCE [LARGE SCALE GENOMIC DNA]</scope>
    <source>
        <strain evidence="4">SolTubOtavaFocal</strain>
        <tissue evidence="4">Leaves</tissue>
    </source>
</reference>
<organism evidence="4 5">
    <name type="scientific">Solanum tuberosum</name>
    <name type="common">Potato</name>
    <dbReference type="NCBI Taxonomy" id="4113"/>
    <lineage>
        <taxon>Eukaryota</taxon>
        <taxon>Viridiplantae</taxon>
        <taxon>Streptophyta</taxon>
        <taxon>Embryophyta</taxon>
        <taxon>Tracheophyta</taxon>
        <taxon>Spermatophyta</taxon>
        <taxon>Magnoliopsida</taxon>
        <taxon>eudicotyledons</taxon>
        <taxon>Gunneridae</taxon>
        <taxon>Pentapetalae</taxon>
        <taxon>asterids</taxon>
        <taxon>lamiids</taxon>
        <taxon>Solanales</taxon>
        <taxon>Solanaceae</taxon>
        <taxon>Solanoideae</taxon>
        <taxon>Solaneae</taxon>
        <taxon>Solanum</taxon>
    </lineage>
</organism>
<comment type="caution">
    <text evidence="4">The sequence shown here is derived from an EMBL/GenBank/DDBJ whole genome shotgun (WGS) entry which is preliminary data.</text>
</comment>
<dbReference type="InterPro" id="IPR012677">
    <property type="entry name" value="Nucleotide-bd_a/b_plait_sf"/>
</dbReference>
<gene>
    <name evidence="4" type="ORF">KY290_024229</name>
</gene>
<dbReference type="SMART" id="SM00360">
    <property type="entry name" value="RRM"/>
    <property type="match status" value="1"/>
</dbReference>
<dbReference type="PANTHER" id="PTHR32343:SF26">
    <property type="entry name" value="RNA-BINDING (RRM_RBD_RNP MOTIFS) FAMILY PROTEIN"/>
    <property type="match status" value="1"/>
</dbReference>
<dbReference type="EMBL" id="JAIVGD010000018">
    <property type="protein sequence ID" value="KAH0753959.1"/>
    <property type="molecule type" value="Genomic_DNA"/>
</dbReference>
<dbReference type="Proteomes" id="UP000826656">
    <property type="component" value="Unassembled WGS sequence"/>
</dbReference>
<accession>A0ABQ7UQ41</accession>
<protein>
    <recommendedName>
        <fullName evidence="3">RRM domain-containing protein</fullName>
    </recommendedName>
</protein>
<dbReference type="Pfam" id="PF00076">
    <property type="entry name" value="RRM_1"/>
    <property type="match status" value="1"/>
</dbReference>
<name>A0ABQ7UQ41_SOLTU</name>
<keyword evidence="2" id="KW-0812">Transmembrane</keyword>
<dbReference type="InterPro" id="IPR035979">
    <property type="entry name" value="RBD_domain_sf"/>
</dbReference>